<evidence type="ECO:0000256" key="1">
    <source>
        <dbReference type="SAM" id="MobiDB-lite"/>
    </source>
</evidence>
<organism evidence="2 3">
    <name type="scientific">Streptomyces echinoruber</name>
    <dbReference type="NCBI Taxonomy" id="68898"/>
    <lineage>
        <taxon>Bacteria</taxon>
        <taxon>Bacillati</taxon>
        <taxon>Actinomycetota</taxon>
        <taxon>Actinomycetes</taxon>
        <taxon>Kitasatosporales</taxon>
        <taxon>Streptomycetaceae</taxon>
        <taxon>Streptomyces</taxon>
    </lineage>
</organism>
<evidence type="ECO:0000313" key="3">
    <source>
        <dbReference type="Proteomes" id="UP000623010"/>
    </source>
</evidence>
<proteinExistence type="predicted"/>
<dbReference type="Proteomes" id="UP000623010">
    <property type="component" value="Unassembled WGS sequence"/>
</dbReference>
<accession>A0A918S2C8</accession>
<reference evidence="2" key="2">
    <citation type="submission" date="2020-09" db="EMBL/GenBank/DDBJ databases">
        <authorList>
            <person name="Sun Q."/>
            <person name="Ohkuma M."/>
        </authorList>
    </citation>
    <scope>NUCLEOTIDE SEQUENCE</scope>
    <source>
        <strain evidence="2">JCM 5016</strain>
    </source>
</reference>
<feature type="compositionally biased region" description="Pro residues" evidence="1">
    <location>
        <begin position="59"/>
        <end position="72"/>
    </location>
</feature>
<evidence type="ECO:0000313" key="2">
    <source>
        <dbReference type="EMBL" id="GHA18481.1"/>
    </source>
</evidence>
<dbReference type="EMBL" id="BMWH01000055">
    <property type="protein sequence ID" value="GHA18481.1"/>
    <property type="molecule type" value="Genomic_DNA"/>
</dbReference>
<name>A0A918S2C8_9ACTN</name>
<sequence length="90" mass="9181">MSATPSTPGAPGVPDAPSTPDAPDAPDTRAAGSARAVRAPNLTVIHLPAEYPPRLHTPGPGPSPNPYEPPTRTPYDHGLTGGNSAGTRRR</sequence>
<reference evidence="2" key="1">
    <citation type="journal article" date="2014" name="Int. J. Syst. Evol. Microbiol.">
        <title>Complete genome sequence of Corynebacterium casei LMG S-19264T (=DSM 44701T), isolated from a smear-ripened cheese.</title>
        <authorList>
            <consortium name="US DOE Joint Genome Institute (JGI-PGF)"/>
            <person name="Walter F."/>
            <person name="Albersmeier A."/>
            <person name="Kalinowski J."/>
            <person name="Ruckert C."/>
        </authorList>
    </citation>
    <scope>NUCLEOTIDE SEQUENCE</scope>
    <source>
        <strain evidence="2">JCM 5016</strain>
    </source>
</reference>
<feature type="region of interest" description="Disordered" evidence="1">
    <location>
        <begin position="1"/>
        <end position="90"/>
    </location>
</feature>
<comment type="caution">
    <text evidence="2">The sequence shown here is derived from an EMBL/GenBank/DDBJ whole genome shotgun (WGS) entry which is preliminary data.</text>
</comment>
<dbReference type="AlphaFoldDB" id="A0A918S2C8"/>
<gene>
    <name evidence="2" type="ORF">GCM10010389_65580</name>
</gene>
<protein>
    <submittedName>
        <fullName evidence="2">Uncharacterized protein</fullName>
    </submittedName>
</protein>
<keyword evidence="3" id="KW-1185">Reference proteome</keyword>